<sequence length="181" mass="19543">MTGNGGTPDSFREQVAAELRAMEEDIFWTEKAHFATATTYARLHLWLGIIATVAAAVAAASVIGDAAPAVSGSAAVVSAIASAIVTFLKPQDTEQKYRTAGRRLGALRVKVRQALDLDLHPSQPEQADTWRVLARTFAEEKATIDSDAPGTSNRAYRLAREKIEAGHFNHGDPRHAPRRPS</sequence>
<keyword evidence="2" id="KW-0472">Membrane</keyword>
<keyword evidence="2" id="KW-1133">Transmembrane helix</keyword>
<organism evidence="3 4">
    <name type="scientific">Blastococcus colisei</name>
    <dbReference type="NCBI Taxonomy" id="1564162"/>
    <lineage>
        <taxon>Bacteria</taxon>
        <taxon>Bacillati</taxon>
        <taxon>Actinomycetota</taxon>
        <taxon>Actinomycetes</taxon>
        <taxon>Geodermatophilales</taxon>
        <taxon>Geodermatophilaceae</taxon>
        <taxon>Blastococcus</taxon>
    </lineage>
</organism>
<feature type="transmembrane region" description="Helical" evidence="2">
    <location>
        <begin position="69"/>
        <end position="88"/>
    </location>
</feature>
<evidence type="ECO:0000256" key="2">
    <source>
        <dbReference type="SAM" id="Phobius"/>
    </source>
</evidence>
<feature type="transmembrane region" description="Helical" evidence="2">
    <location>
        <begin position="43"/>
        <end position="63"/>
    </location>
</feature>
<evidence type="ECO:0000313" key="3">
    <source>
        <dbReference type="EMBL" id="TQN42364.1"/>
    </source>
</evidence>
<dbReference type="NCBIfam" id="NF033632">
    <property type="entry name" value="SLATT_4"/>
    <property type="match status" value="1"/>
</dbReference>
<dbReference type="Proteomes" id="UP000319865">
    <property type="component" value="Unassembled WGS sequence"/>
</dbReference>
<feature type="region of interest" description="Disordered" evidence="1">
    <location>
        <begin position="162"/>
        <end position="181"/>
    </location>
</feature>
<dbReference type="AlphaFoldDB" id="A0A543PE50"/>
<reference evidence="3 4" key="1">
    <citation type="submission" date="2019-06" db="EMBL/GenBank/DDBJ databases">
        <title>Sequencing the genomes of 1000 actinobacteria strains.</title>
        <authorList>
            <person name="Klenk H.-P."/>
        </authorList>
    </citation>
    <scope>NUCLEOTIDE SEQUENCE [LARGE SCALE GENOMIC DNA]</scope>
    <source>
        <strain evidence="3 4">DSM 46837</strain>
    </source>
</reference>
<accession>A0A543PE50</accession>
<keyword evidence="4" id="KW-1185">Reference proteome</keyword>
<evidence type="ECO:0000313" key="4">
    <source>
        <dbReference type="Proteomes" id="UP000319865"/>
    </source>
</evidence>
<keyword evidence="2" id="KW-0812">Transmembrane</keyword>
<evidence type="ECO:0000256" key="1">
    <source>
        <dbReference type="SAM" id="MobiDB-lite"/>
    </source>
</evidence>
<dbReference type="EMBL" id="VFQE01000001">
    <property type="protein sequence ID" value="TQN42364.1"/>
    <property type="molecule type" value="Genomic_DNA"/>
</dbReference>
<feature type="compositionally biased region" description="Basic and acidic residues" evidence="1">
    <location>
        <begin position="162"/>
        <end position="175"/>
    </location>
</feature>
<comment type="caution">
    <text evidence="3">The sequence shown here is derived from an EMBL/GenBank/DDBJ whole genome shotgun (WGS) entry which is preliminary data.</text>
</comment>
<protein>
    <submittedName>
        <fullName evidence="3">Uncharacterized protein DUF4231</fullName>
    </submittedName>
</protein>
<proteinExistence type="predicted"/>
<name>A0A543PE50_9ACTN</name>
<gene>
    <name evidence="3" type="ORF">FHU33_1763</name>
</gene>